<dbReference type="InterPro" id="IPR036778">
    <property type="entry name" value="OHCU_decarboxylase_sf"/>
</dbReference>
<evidence type="ECO:0000313" key="3">
    <source>
        <dbReference type="EMBL" id="CAK5283766.1"/>
    </source>
</evidence>
<dbReference type="AlphaFoldDB" id="A0AAD2K8R0"/>
<comment type="caution">
    <text evidence="3">The sequence shown here is derived from an EMBL/GenBank/DDBJ whole genome shotgun (WGS) entry which is preliminary data.</text>
</comment>
<dbReference type="SUPFAM" id="SSF158694">
    <property type="entry name" value="UraD-Like"/>
    <property type="match status" value="1"/>
</dbReference>
<protein>
    <recommendedName>
        <fullName evidence="2">Oxo-4-hydroxy-4-carboxy-5-ureidoimidazoline decarboxylase domain-containing protein</fullName>
    </recommendedName>
</protein>
<keyword evidence="1" id="KW-0659">Purine metabolism</keyword>
<reference evidence="3" key="1">
    <citation type="submission" date="2023-11" db="EMBL/GenBank/DDBJ databases">
        <authorList>
            <person name="De Vega J J."/>
            <person name="De Vega J J."/>
        </authorList>
    </citation>
    <scope>NUCLEOTIDE SEQUENCE</scope>
</reference>
<name>A0AAD2K8R0_9AGAR</name>
<gene>
    <name evidence="3" type="ORF">MYCIT1_LOCUS36566</name>
</gene>
<dbReference type="InterPro" id="IPR018020">
    <property type="entry name" value="OHCU_decarboxylase"/>
</dbReference>
<dbReference type="EMBL" id="CAVNYO010000474">
    <property type="protein sequence ID" value="CAK5283766.1"/>
    <property type="molecule type" value="Genomic_DNA"/>
</dbReference>
<accession>A0AAD2K8R0</accession>
<dbReference type="Proteomes" id="UP001295794">
    <property type="component" value="Unassembled WGS sequence"/>
</dbReference>
<dbReference type="PANTHER" id="PTHR37987">
    <property type="entry name" value="CHROMOSOME 9, WHOLE GENOME SHOTGUN SEQUENCE"/>
    <property type="match status" value="1"/>
</dbReference>
<sequence>GFPDPPPPTAMTTLPPLAALSDVSQTTRALDTLFEPSAILQKTLAPALATRSQPWASYEDLIDASLAELSSWDDALRAQFIAGHPRIGETQNLSHLSAKEQAARATPPEVLARLAHLNMCYERRYPSLRYITFVNGRSRAEVAHEMEDALGIPHSLDPHSPPLEEIIPITAGDPIWRSELDRAVSDIGHIATSRLTSLRVMEER</sequence>
<dbReference type="GO" id="GO:0006144">
    <property type="term" value="P:purine nucleobase metabolic process"/>
    <property type="evidence" value="ECO:0007669"/>
    <property type="project" value="UniProtKB-KW"/>
</dbReference>
<dbReference type="PANTHER" id="PTHR37987:SF1">
    <property type="entry name" value="OXO-4-HYDROXY-4-CARBOXY-5-UREIDOIMIDAZOLINE DECARBOXYLASE DOMAIN-CONTAINING PROTEIN"/>
    <property type="match status" value="1"/>
</dbReference>
<keyword evidence="4" id="KW-1185">Reference proteome</keyword>
<evidence type="ECO:0000256" key="1">
    <source>
        <dbReference type="ARBA" id="ARBA00022631"/>
    </source>
</evidence>
<feature type="non-terminal residue" evidence="3">
    <location>
        <position position="1"/>
    </location>
</feature>
<evidence type="ECO:0000259" key="2">
    <source>
        <dbReference type="Pfam" id="PF09349"/>
    </source>
</evidence>
<proteinExistence type="predicted"/>
<dbReference type="Pfam" id="PF09349">
    <property type="entry name" value="OHCU_decarbox"/>
    <property type="match status" value="1"/>
</dbReference>
<feature type="domain" description="Oxo-4-hydroxy-4-carboxy-5-ureidoimidazoline decarboxylase" evidence="2">
    <location>
        <begin position="24"/>
        <end position="148"/>
    </location>
</feature>
<organism evidence="3 4">
    <name type="scientific">Mycena citricolor</name>
    <dbReference type="NCBI Taxonomy" id="2018698"/>
    <lineage>
        <taxon>Eukaryota</taxon>
        <taxon>Fungi</taxon>
        <taxon>Dikarya</taxon>
        <taxon>Basidiomycota</taxon>
        <taxon>Agaricomycotina</taxon>
        <taxon>Agaricomycetes</taxon>
        <taxon>Agaricomycetidae</taxon>
        <taxon>Agaricales</taxon>
        <taxon>Marasmiineae</taxon>
        <taxon>Mycenaceae</taxon>
        <taxon>Mycena</taxon>
    </lineage>
</organism>
<evidence type="ECO:0000313" key="4">
    <source>
        <dbReference type="Proteomes" id="UP001295794"/>
    </source>
</evidence>
<dbReference type="Gene3D" id="1.10.3330.10">
    <property type="entry name" value="Oxo-4-hydroxy-4-carboxy-5-ureidoimidazoline decarboxylase"/>
    <property type="match status" value="1"/>
</dbReference>